<dbReference type="SMART" id="SM00382">
    <property type="entry name" value="AAA"/>
    <property type="match status" value="1"/>
</dbReference>
<dbReference type="Gene3D" id="3.40.50.300">
    <property type="entry name" value="P-loop containing nucleotide triphosphate hydrolases"/>
    <property type="match status" value="1"/>
</dbReference>
<dbReference type="SUPFAM" id="SSF140990">
    <property type="entry name" value="FtsH protease domain-like"/>
    <property type="match status" value="1"/>
</dbReference>
<organism evidence="3 4">
    <name type="scientific">Zavarzinia compransoris</name>
    <dbReference type="NCBI Taxonomy" id="1264899"/>
    <lineage>
        <taxon>Bacteria</taxon>
        <taxon>Pseudomonadati</taxon>
        <taxon>Pseudomonadota</taxon>
        <taxon>Alphaproteobacteria</taxon>
        <taxon>Rhodospirillales</taxon>
        <taxon>Zavarziniaceae</taxon>
        <taxon>Zavarzinia</taxon>
    </lineage>
</organism>
<dbReference type="RefSeq" id="WP_109923070.1">
    <property type="nucleotide sequence ID" value="NZ_QGLF01000006.1"/>
</dbReference>
<name>A0A317DZ84_9PROT</name>
<gene>
    <name evidence="3" type="ORF">DKG75_20585</name>
</gene>
<evidence type="ECO:0000313" key="3">
    <source>
        <dbReference type="EMBL" id="PWR18363.1"/>
    </source>
</evidence>
<dbReference type="Pfam" id="PF01434">
    <property type="entry name" value="Peptidase_M41"/>
    <property type="match status" value="1"/>
</dbReference>
<dbReference type="PANTHER" id="PTHR23076">
    <property type="entry name" value="METALLOPROTEASE M41 FTSH"/>
    <property type="match status" value="1"/>
</dbReference>
<comment type="caution">
    <text evidence="3">The sequence shown here is derived from an EMBL/GenBank/DDBJ whole genome shotgun (WGS) entry which is preliminary data.</text>
</comment>
<dbReference type="OrthoDB" id="9809379at2"/>
<dbReference type="GO" id="GO:0016887">
    <property type="term" value="F:ATP hydrolysis activity"/>
    <property type="evidence" value="ECO:0007669"/>
    <property type="project" value="InterPro"/>
</dbReference>
<evidence type="ECO:0000256" key="1">
    <source>
        <dbReference type="SAM" id="Phobius"/>
    </source>
</evidence>
<dbReference type="Proteomes" id="UP000246077">
    <property type="component" value="Unassembled WGS sequence"/>
</dbReference>
<dbReference type="InterPro" id="IPR003959">
    <property type="entry name" value="ATPase_AAA_core"/>
</dbReference>
<dbReference type="GO" id="GO:0005886">
    <property type="term" value="C:plasma membrane"/>
    <property type="evidence" value="ECO:0007669"/>
    <property type="project" value="TreeGrafter"/>
</dbReference>
<evidence type="ECO:0000259" key="2">
    <source>
        <dbReference type="SMART" id="SM00382"/>
    </source>
</evidence>
<feature type="domain" description="AAA+ ATPase" evidence="2">
    <location>
        <begin position="295"/>
        <end position="433"/>
    </location>
</feature>
<keyword evidence="1" id="KW-1133">Transmembrane helix</keyword>
<dbReference type="InterPro" id="IPR037219">
    <property type="entry name" value="Peptidase_M41-like"/>
</dbReference>
<dbReference type="PANTHER" id="PTHR23076:SF97">
    <property type="entry name" value="ATP-DEPENDENT ZINC METALLOPROTEASE YME1L1"/>
    <property type="match status" value="1"/>
</dbReference>
<reference evidence="4" key="1">
    <citation type="submission" date="2018-05" db="EMBL/GenBank/DDBJ databases">
        <title>Zavarzinia sp. HR-AS.</title>
        <authorList>
            <person name="Lee Y."/>
            <person name="Jeon C.O."/>
        </authorList>
    </citation>
    <scope>NUCLEOTIDE SEQUENCE [LARGE SCALE GENOMIC DNA]</scope>
    <source>
        <strain evidence="4">DSM 1231</strain>
    </source>
</reference>
<dbReference type="GO" id="GO:0004222">
    <property type="term" value="F:metalloendopeptidase activity"/>
    <property type="evidence" value="ECO:0007669"/>
    <property type="project" value="InterPro"/>
</dbReference>
<dbReference type="CDD" id="cd19481">
    <property type="entry name" value="RecA-like_protease"/>
    <property type="match status" value="1"/>
</dbReference>
<dbReference type="GO" id="GO:0005524">
    <property type="term" value="F:ATP binding"/>
    <property type="evidence" value="ECO:0007669"/>
    <property type="project" value="InterPro"/>
</dbReference>
<keyword evidence="1" id="KW-0472">Membrane</keyword>
<dbReference type="GO" id="GO:0006508">
    <property type="term" value="P:proteolysis"/>
    <property type="evidence" value="ECO:0007669"/>
    <property type="project" value="InterPro"/>
</dbReference>
<feature type="transmembrane region" description="Helical" evidence="1">
    <location>
        <begin position="77"/>
        <end position="96"/>
    </location>
</feature>
<keyword evidence="1" id="KW-0812">Transmembrane</keyword>
<dbReference type="EMBL" id="QGLF01000006">
    <property type="protein sequence ID" value="PWR18363.1"/>
    <property type="molecule type" value="Genomic_DNA"/>
</dbReference>
<dbReference type="GO" id="GO:0030163">
    <property type="term" value="P:protein catabolic process"/>
    <property type="evidence" value="ECO:0007669"/>
    <property type="project" value="TreeGrafter"/>
</dbReference>
<accession>A0A317DZ84</accession>
<dbReference type="SUPFAM" id="SSF52540">
    <property type="entry name" value="P-loop containing nucleoside triphosphate hydrolases"/>
    <property type="match status" value="1"/>
</dbReference>
<sequence>MAKYERRPDWLRILLAAQFQDMAAFKAPRLRIDLTTANCAADMMTRDAIRDLLDAGNDPFTVEACDMPAKRKLRVPLSSMLITLALAEAFGTFARFERSMRREGHVTIVECRGFVSAAQLHEAWSESFPIPARIVHRDSGRGPGRLERFIDEIDQAVLTSMPVIVILRDARELPAIYRKIADDTLTVSGISSEGVIWLLKYTHSQTGRIAHWRVREALPDDRTMRRMTMTEIGAALREETAIKAAVRLAELATLNAVDGPTLADFTEFGEAYRVGKAIVDDIQAWGAGKLRWNDLTRSAIFYGPPGTGKTYIARAIAATAKVAVVETNFAKWQAAGHLGDLLAAMAKSFAEARATAPCVMVIDEIDSAGSRETAGSSLEYRRQVINGFLQEVDGFAGLEGVVLIGCCNDVTALDPAIKRPGRFDRLVRIDLPNKAAITAILRQHLDDALPDDCIDGLARMALGRSAAAVSGAIRAARTTARAKGHQLTPDDIAREFGGDRPVSWRAAVHEAGHVAAASALMKARVLHVALLPDGGGYTRLSAPTNLELTADEIAATIAMRLAGREAEIMLCGGPSAGAGGFPESDLAHATRLAIDFEASYGLGASLAWRGREVAFSSLSVHQQEIVEKHLATAANFARAVIEANRDAVIGLARDLHNRRTLENDDLDAWMQLMRRPAMTVAGNTSKAIA</sequence>
<dbReference type="Gene3D" id="1.20.58.760">
    <property type="entry name" value="Peptidase M41"/>
    <property type="match status" value="1"/>
</dbReference>
<protein>
    <recommendedName>
        <fullName evidence="2">AAA+ ATPase domain-containing protein</fullName>
    </recommendedName>
</protein>
<dbReference type="Pfam" id="PF00004">
    <property type="entry name" value="AAA"/>
    <property type="match status" value="1"/>
</dbReference>
<dbReference type="InterPro" id="IPR027417">
    <property type="entry name" value="P-loop_NTPase"/>
</dbReference>
<dbReference type="GO" id="GO:0004176">
    <property type="term" value="F:ATP-dependent peptidase activity"/>
    <property type="evidence" value="ECO:0007669"/>
    <property type="project" value="InterPro"/>
</dbReference>
<proteinExistence type="predicted"/>
<dbReference type="AlphaFoldDB" id="A0A317DZ84"/>
<dbReference type="InterPro" id="IPR000642">
    <property type="entry name" value="Peptidase_M41"/>
</dbReference>
<dbReference type="InterPro" id="IPR003593">
    <property type="entry name" value="AAA+_ATPase"/>
</dbReference>
<evidence type="ECO:0000313" key="4">
    <source>
        <dbReference type="Proteomes" id="UP000246077"/>
    </source>
</evidence>
<keyword evidence="4" id="KW-1185">Reference proteome</keyword>